<name>A0AA39P4Z2_9AGAR</name>
<sequence length="161" mass="18203">MPKREDLEILAWREGECTEKCPTCLRVRIWRESSAENEKQDRRTGEDPVIVVVSKSALSLCPGYHPVTQFRPDNDYEEEEIFYITLELSNIELSLIPRCNSCHLVGLGTPTPSLQLAGTALKGRHKTLYGPAVRRSWSRGILHNEHMAASLFQRSAPRGEG</sequence>
<dbReference type="Pfam" id="PF10419">
    <property type="entry name" value="TFIIIC_sub6"/>
    <property type="match status" value="1"/>
</dbReference>
<organism evidence="2 3">
    <name type="scientific">Armillaria novae-zelandiae</name>
    <dbReference type="NCBI Taxonomy" id="153914"/>
    <lineage>
        <taxon>Eukaryota</taxon>
        <taxon>Fungi</taxon>
        <taxon>Dikarya</taxon>
        <taxon>Basidiomycota</taxon>
        <taxon>Agaricomycotina</taxon>
        <taxon>Agaricomycetes</taxon>
        <taxon>Agaricomycetidae</taxon>
        <taxon>Agaricales</taxon>
        <taxon>Marasmiineae</taxon>
        <taxon>Physalacriaceae</taxon>
        <taxon>Armillaria</taxon>
    </lineage>
</organism>
<dbReference type="EMBL" id="JAUEPR010000016">
    <property type="protein sequence ID" value="KAK0477693.1"/>
    <property type="molecule type" value="Genomic_DNA"/>
</dbReference>
<evidence type="ECO:0000313" key="2">
    <source>
        <dbReference type="EMBL" id="KAK0477693.1"/>
    </source>
</evidence>
<dbReference type="Proteomes" id="UP001175227">
    <property type="component" value="Unassembled WGS sequence"/>
</dbReference>
<feature type="domain" description="Transcription factor TFIIIC triple barrel" evidence="1">
    <location>
        <begin position="77"/>
        <end position="130"/>
    </location>
</feature>
<proteinExistence type="predicted"/>
<gene>
    <name evidence="2" type="ORF">IW261DRAFT_1608994</name>
</gene>
<reference evidence="2" key="1">
    <citation type="submission" date="2023-06" db="EMBL/GenBank/DDBJ databases">
        <authorList>
            <consortium name="Lawrence Berkeley National Laboratory"/>
            <person name="Ahrendt S."/>
            <person name="Sahu N."/>
            <person name="Indic B."/>
            <person name="Wong-Bajracharya J."/>
            <person name="Merenyi Z."/>
            <person name="Ke H.-M."/>
            <person name="Monk M."/>
            <person name="Kocsube S."/>
            <person name="Drula E."/>
            <person name="Lipzen A."/>
            <person name="Balint B."/>
            <person name="Henrissat B."/>
            <person name="Andreopoulos B."/>
            <person name="Martin F.M."/>
            <person name="Harder C.B."/>
            <person name="Rigling D."/>
            <person name="Ford K.L."/>
            <person name="Foster G.D."/>
            <person name="Pangilinan J."/>
            <person name="Papanicolaou A."/>
            <person name="Barry K."/>
            <person name="LaButti K."/>
            <person name="Viragh M."/>
            <person name="Koriabine M."/>
            <person name="Yan M."/>
            <person name="Riley R."/>
            <person name="Champramary S."/>
            <person name="Plett K.L."/>
            <person name="Tsai I.J."/>
            <person name="Slot J."/>
            <person name="Sipos G."/>
            <person name="Plett J."/>
            <person name="Nagy L.G."/>
            <person name="Grigoriev I.V."/>
        </authorList>
    </citation>
    <scope>NUCLEOTIDE SEQUENCE</scope>
    <source>
        <strain evidence="2">ICMP 16352</strain>
    </source>
</reference>
<evidence type="ECO:0000259" key="1">
    <source>
        <dbReference type="Pfam" id="PF10419"/>
    </source>
</evidence>
<accession>A0AA39P4Z2</accession>
<protein>
    <recommendedName>
        <fullName evidence="1">Transcription factor TFIIIC triple barrel domain-containing protein</fullName>
    </recommendedName>
</protein>
<comment type="caution">
    <text evidence="2">The sequence shown here is derived from an EMBL/GenBank/DDBJ whole genome shotgun (WGS) entry which is preliminary data.</text>
</comment>
<evidence type="ECO:0000313" key="3">
    <source>
        <dbReference type="Proteomes" id="UP001175227"/>
    </source>
</evidence>
<dbReference type="AlphaFoldDB" id="A0AA39P4Z2"/>
<dbReference type="InterPro" id="IPR019481">
    <property type="entry name" value="TFIIIC_triple_barrel"/>
</dbReference>
<dbReference type="Gene3D" id="2.60.40.4370">
    <property type="match status" value="1"/>
</dbReference>
<keyword evidence="3" id="KW-1185">Reference proteome</keyword>